<accession>A0A423VJA8</accession>
<keyword evidence="2" id="KW-1185">Reference proteome</keyword>
<gene>
    <name evidence="1" type="ORF">VSDG_07690</name>
</gene>
<evidence type="ECO:0000313" key="1">
    <source>
        <dbReference type="EMBL" id="ROV91020.1"/>
    </source>
</evidence>
<reference evidence="1 2" key="1">
    <citation type="submission" date="2015-09" db="EMBL/GenBank/DDBJ databases">
        <title>Host preference determinants of Valsa canker pathogens revealed by comparative genomics.</title>
        <authorList>
            <person name="Yin Z."/>
            <person name="Huang L."/>
        </authorList>
    </citation>
    <scope>NUCLEOTIDE SEQUENCE [LARGE SCALE GENOMIC DNA]</scope>
    <source>
        <strain evidence="1 2">YSFL</strain>
    </source>
</reference>
<comment type="caution">
    <text evidence="1">The sequence shown here is derived from an EMBL/GenBank/DDBJ whole genome shotgun (WGS) entry which is preliminary data.</text>
</comment>
<dbReference type="OrthoDB" id="5230889at2759"/>
<evidence type="ECO:0000313" key="2">
    <source>
        <dbReference type="Proteomes" id="UP000284375"/>
    </source>
</evidence>
<name>A0A423VJA8_CYTCH</name>
<dbReference type="AlphaFoldDB" id="A0A423VJA8"/>
<proteinExistence type="predicted"/>
<dbReference type="Proteomes" id="UP000284375">
    <property type="component" value="Unassembled WGS sequence"/>
</dbReference>
<organism evidence="1 2">
    <name type="scientific">Cytospora chrysosperma</name>
    <name type="common">Cytospora canker fungus</name>
    <name type="synonym">Sphaeria chrysosperma</name>
    <dbReference type="NCBI Taxonomy" id="252740"/>
    <lineage>
        <taxon>Eukaryota</taxon>
        <taxon>Fungi</taxon>
        <taxon>Dikarya</taxon>
        <taxon>Ascomycota</taxon>
        <taxon>Pezizomycotina</taxon>
        <taxon>Sordariomycetes</taxon>
        <taxon>Sordariomycetidae</taxon>
        <taxon>Diaporthales</taxon>
        <taxon>Cytosporaceae</taxon>
        <taxon>Cytospora</taxon>
    </lineage>
</organism>
<evidence type="ECO:0008006" key="3">
    <source>
        <dbReference type="Google" id="ProtNLM"/>
    </source>
</evidence>
<protein>
    <recommendedName>
        <fullName evidence="3">Heterokaryon incompatibility domain-containing protein</fullName>
    </recommendedName>
</protein>
<dbReference type="EMBL" id="LJZO01000046">
    <property type="protein sequence ID" value="ROV91020.1"/>
    <property type="molecule type" value="Genomic_DNA"/>
</dbReference>
<sequence>MNDLCICDIADDYGDWCGSVTIPWTWIKQHQNKRAEFIAISEARSFTMEECPMWTYYVPKERGESQWDLFYVLLLERDEEQCWWERVALGKVFKAAFETAKWAEIQLS</sequence>